<organism evidence="2 3">
    <name type="scientific">Morganella morganii</name>
    <name type="common">Proteus morganii</name>
    <dbReference type="NCBI Taxonomy" id="582"/>
    <lineage>
        <taxon>Bacteria</taxon>
        <taxon>Pseudomonadati</taxon>
        <taxon>Pseudomonadota</taxon>
        <taxon>Gammaproteobacteria</taxon>
        <taxon>Enterobacterales</taxon>
        <taxon>Morganellaceae</taxon>
        <taxon>Morganella</taxon>
    </lineage>
</organism>
<proteinExistence type="predicted"/>
<evidence type="ECO:0000313" key="3">
    <source>
        <dbReference type="Proteomes" id="UP001182247"/>
    </source>
</evidence>
<dbReference type="EMBL" id="JAPKIY010000013">
    <property type="protein sequence ID" value="MDS0898001.1"/>
    <property type="molecule type" value="Genomic_DNA"/>
</dbReference>
<dbReference type="AlphaFoldDB" id="A0AAE4JNQ8"/>
<name>A0AAE4JNQ8_MORMO</name>
<dbReference type="RefSeq" id="WP_109882341.1">
    <property type="nucleotide sequence ID" value="NZ_BGLW01000018.1"/>
</dbReference>
<accession>A0AAE4JNQ8</accession>
<gene>
    <name evidence="2" type="ORF">OSC06_08445</name>
</gene>
<evidence type="ECO:0000313" key="2">
    <source>
        <dbReference type="EMBL" id="MDS0898001.1"/>
    </source>
</evidence>
<feature type="domain" description="Nucleotide modification associated" evidence="1">
    <location>
        <begin position="2"/>
        <end position="201"/>
    </location>
</feature>
<protein>
    <submittedName>
        <fullName evidence="2">Nmad5 family putative nucleotide modification protein</fullName>
    </submittedName>
</protein>
<sequence length="204" mass="22637">MTRLTNDIKNAITKNALKKAGIFAEKKLLATERIQLANDVRIAALGGTDNAKKAEHLYKTASALVAKLQDTVNKDTYISYAESYGISAAFGGQKGWLRYGEDEKGETIYQLTPHKNKNLFPADHELSKRFTQLNEKEALIKKKEDEIEANVKAALNSVSTIKRLIDVWPEAKELIPDDINKTSATLPAVQVEDLNNLIGLPTEK</sequence>
<dbReference type="Proteomes" id="UP001182247">
    <property type="component" value="Unassembled WGS sequence"/>
</dbReference>
<reference evidence="2" key="1">
    <citation type="submission" date="2023-02" db="EMBL/GenBank/DDBJ databases">
        <title>Detection, antimicrobial susceptibility and genomic characterization of NDM-producing species of Morganellaceae, Yersiniaceae, and Enterobacteriaceae other than Klebsiella.</title>
        <authorList>
            <person name="Camargo C.H."/>
            <person name="Sacchi C.T."/>
            <person name="Campos K.R."/>
        </authorList>
    </citation>
    <scope>NUCLEOTIDE SEQUENCE</scope>
    <source>
        <strain evidence="2">1189_21</strain>
    </source>
</reference>
<comment type="caution">
    <text evidence="2">The sequence shown here is derived from an EMBL/GenBank/DDBJ whole genome shotgun (WGS) entry which is preliminary data.</text>
</comment>
<evidence type="ECO:0000259" key="1">
    <source>
        <dbReference type="Pfam" id="PF18757"/>
    </source>
</evidence>
<dbReference type="Pfam" id="PF18757">
    <property type="entry name" value="Nmad5"/>
    <property type="match status" value="1"/>
</dbReference>
<dbReference type="InterPro" id="IPR040835">
    <property type="entry name" value="Nmad5"/>
</dbReference>